<comment type="caution">
    <text evidence="3">The sequence shown here is derived from an EMBL/GenBank/DDBJ whole genome shotgun (WGS) entry which is preliminary data.</text>
</comment>
<name>A0ABT1Z7E4_9ACTN</name>
<keyword evidence="1" id="KW-1133">Transmembrane helix</keyword>
<dbReference type="RefSeq" id="WP_258498812.1">
    <property type="nucleotide sequence ID" value="NZ_JANSKA010000002.1"/>
</dbReference>
<dbReference type="NCBIfam" id="NF037970">
    <property type="entry name" value="vanZ_1"/>
    <property type="match status" value="1"/>
</dbReference>
<protein>
    <submittedName>
        <fullName evidence="3">VanZ family protein</fullName>
    </submittedName>
</protein>
<evidence type="ECO:0000256" key="1">
    <source>
        <dbReference type="SAM" id="Phobius"/>
    </source>
</evidence>
<feature type="transmembrane region" description="Helical" evidence="1">
    <location>
        <begin position="139"/>
        <end position="157"/>
    </location>
</feature>
<dbReference type="Pfam" id="PF04892">
    <property type="entry name" value="VanZ"/>
    <property type="match status" value="1"/>
</dbReference>
<keyword evidence="1" id="KW-0472">Membrane</keyword>
<sequence length="164" mass="17782">MRRKLGESTVSKDGRLGTSAHHRMWVLVFCLWVAFVWGHSLVQGPQSSLESSRVVAVVAPLLNALGITGEAAMSFAVRKTAHFLEYAVLGVLAVPTFLVPAREGRLPRWLGPLVVILVPMADETIQRFVPGRESSPRDVLIDLCGAAAGTFVAILVTRGRRRAA</sequence>
<gene>
    <name evidence="3" type="ORF">NVS32_04125</name>
</gene>
<reference evidence="3 4" key="1">
    <citation type="submission" date="2022-08" db="EMBL/GenBank/DDBJ databases">
        <title>Tractidigestivibacter montrealensis type strain KD21.</title>
        <authorList>
            <person name="Diop K."/>
            <person name="Richard C."/>
            <person name="Routy B."/>
        </authorList>
    </citation>
    <scope>NUCLEOTIDE SEQUENCE [LARGE SCALE GENOMIC DNA]</scope>
    <source>
        <strain evidence="3 4">KD21</strain>
    </source>
</reference>
<evidence type="ECO:0000313" key="3">
    <source>
        <dbReference type="EMBL" id="MCR9036131.1"/>
    </source>
</evidence>
<proteinExistence type="predicted"/>
<dbReference type="InterPro" id="IPR006976">
    <property type="entry name" value="VanZ-like"/>
</dbReference>
<organism evidence="3 4">
    <name type="scientific">Tractidigestivibacter montrealensis</name>
    <dbReference type="NCBI Taxonomy" id="2972466"/>
    <lineage>
        <taxon>Bacteria</taxon>
        <taxon>Bacillati</taxon>
        <taxon>Actinomycetota</taxon>
        <taxon>Coriobacteriia</taxon>
        <taxon>Coriobacteriales</taxon>
        <taxon>Atopobiaceae</taxon>
        <taxon>Tractidigestivibacter</taxon>
    </lineage>
</organism>
<feature type="transmembrane region" description="Helical" evidence="1">
    <location>
        <begin position="24"/>
        <end position="42"/>
    </location>
</feature>
<accession>A0ABT1Z7E4</accession>
<dbReference type="EMBL" id="JANSKA010000002">
    <property type="protein sequence ID" value="MCR9036131.1"/>
    <property type="molecule type" value="Genomic_DNA"/>
</dbReference>
<feature type="transmembrane region" description="Helical" evidence="1">
    <location>
        <begin position="54"/>
        <end position="76"/>
    </location>
</feature>
<keyword evidence="1" id="KW-0812">Transmembrane</keyword>
<evidence type="ECO:0000259" key="2">
    <source>
        <dbReference type="Pfam" id="PF04892"/>
    </source>
</evidence>
<keyword evidence="4" id="KW-1185">Reference proteome</keyword>
<feature type="transmembrane region" description="Helical" evidence="1">
    <location>
        <begin position="83"/>
        <end position="101"/>
    </location>
</feature>
<dbReference type="Proteomes" id="UP001204320">
    <property type="component" value="Unassembled WGS sequence"/>
</dbReference>
<feature type="domain" description="VanZ-like" evidence="2">
    <location>
        <begin position="26"/>
        <end position="156"/>
    </location>
</feature>
<evidence type="ECO:0000313" key="4">
    <source>
        <dbReference type="Proteomes" id="UP001204320"/>
    </source>
</evidence>